<evidence type="ECO:0000313" key="1">
    <source>
        <dbReference type="EMBL" id="EGF49227.1"/>
    </source>
</evidence>
<keyword evidence="2" id="KW-1185">Reference proteome</keyword>
<gene>
    <name evidence="1" type="ORF">HMPREF9445_03279</name>
</gene>
<reference evidence="1 2" key="1">
    <citation type="submission" date="2011-02" db="EMBL/GenBank/DDBJ databases">
        <authorList>
            <person name="Weinstock G."/>
            <person name="Sodergren E."/>
            <person name="Clifton S."/>
            <person name="Fulton L."/>
            <person name="Fulton B."/>
            <person name="Courtney L."/>
            <person name="Fronick C."/>
            <person name="Harrison M."/>
            <person name="Strong C."/>
            <person name="Farmer C."/>
            <person name="Delahaunty K."/>
            <person name="Markovic C."/>
            <person name="Hall O."/>
            <person name="Minx P."/>
            <person name="Tomlinson C."/>
            <person name="Mitreva M."/>
            <person name="Hou S."/>
            <person name="Chen J."/>
            <person name="Wollam A."/>
            <person name="Pepin K.H."/>
            <person name="Johnson M."/>
            <person name="Bhonagiri V."/>
            <person name="Zhang X."/>
            <person name="Suruliraj S."/>
            <person name="Warren W."/>
            <person name="Chinwalla A."/>
            <person name="Mardis E.R."/>
            <person name="Wilson R.K."/>
        </authorList>
    </citation>
    <scope>NUCLEOTIDE SEQUENCE [LARGE SCALE GENOMIC DNA]</scope>
    <source>
        <strain evidence="1 2">YIT 12056</strain>
    </source>
</reference>
<name>A0ABN0CJF7_9BACE</name>
<dbReference type="Proteomes" id="UP000010321">
    <property type="component" value="Unassembled WGS sequence"/>
</dbReference>
<organism evidence="1 2">
    <name type="scientific">Bacteroides clarus YIT 12056</name>
    <dbReference type="NCBI Taxonomy" id="762984"/>
    <lineage>
        <taxon>Bacteria</taxon>
        <taxon>Pseudomonadati</taxon>
        <taxon>Bacteroidota</taxon>
        <taxon>Bacteroidia</taxon>
        <taxon>Bacteroidales</taxon>
        <taxon>Bacteroidaceae</taxon>
        <taxon>Bacteroides</taxon>
    </lineage>
</organism>
<accession>A0ABN0CJF7</accession>
<evidence type="ECO:0000313" key="2">
    <source>
        <dbReference type="Proteomes" id="UP000010321"/>
    </source>
</evidence>
<proteinExistence type="predicted"/>
<comment type="caution">
    <text evidence="1">The sequence shown here is derived from an EMBL/GenBank/DDBJ whole genome shotgun (WGS) entry which is preliminary data.</text>
</comment>
<dbReference type="EMBL" id="AFBM01000033">
    <property type="protein sequence ID" value="EGF49227.1"/>
    <property type="molecule type" value="Genomic_DNA"/>
</dbReference>
<sequence>MTYIAYYSTHNISVFDLRCKDIYSLEHKVNLFTIYLSKE</sequence>
<protein>
    <submittedName>
        <fullName evidence="1">Uncharacterized protein</fullName>
    </submittedName>
</protein>